<gene>
    <name evidence="6" type="ORF">KCV87_19795</name>
</gene>
<dbReference type="GO" id="GO:0005576">
    <property type="term" value="C:extracellular region"/>
    <property type="evidence" value="ECO:0007669"/>
    <property type="project" value="UniProtKB-SubCell"/>
</dbReference>
<protein>
    <recommendedName>
        <fullName evidence="5">SD-repeat containing protein B domain-containing protein</fullName>
    </recommendedName>
</protein>
<dbReference type="Pfam" id="PF17210">
    <property type="entry name" value="SdrD_B"/>
    <property type="match status" value="1"/>
</dbReference>
<dbReference type="Gene3D" id="2.60.40.10">
    <property type="entry name" value="Immunoglobulins"/>
    <property type="match status" value="1"/>
</dbReference>
<dbReference type="EMBL" id="CP073249">
    <property type="protein sequence ID" value="QUF01787.1"/>
    <property type="molecule type" value="Genomic_DNA"/>
</dbReference>
<dbReference type="SUPFAM" id="SSF117074">
    <property type="entry name" value="Hypothetical protein PA1324"/>
    <property type="match status" value="1"/>
</dbReference>
<accession>A0AA45R1K0</accession>
<dbReference type="Proteomes" id="UP000677152">
    <property type="component" value="Chromosome"/>
</dbReference>
<feature type="chain" id="PRO_5041464107" description="SD-repeat containing protein B domain-containing protein" evidence="4">
    <location>
        <begin position="28"/>
        <end position="266"/>
    </location>
</feature>
<evidence type="ECO:0000256" key="4">
    <source>
        <dbReference type="SAM" id="SignalP"/>
    </source>
</evidence>
<evidence type="ECO:0000256" key="2">
    <source>
        <dbReference type="ARBA" id="ARBA00022525"/>
    </source>
</evidence>
<keyword evidence="3 4" id="KW-0732">Signal</keyword>
<name>A0AA45R1K0_9PSEU</name>
<organism evidence="6 7">
    <name type="scientific">Actinosynnema pretiosum subsp. pretiosum</name>
    <dbReference type="NCBI Taxonomy" id="103721"/>
    <lineage>
        <taxon>Bacteria</taxon>
        <taxon>Bacillati</taxon>
        <taxon>Actinomycetota</taxon>
        <taxon>Actinomycetes</taxon>
        <taxon>Pseudonocardiales</taxon>
        <taxon>Pseudonocardiaceae</taxon>
        <taxon>Actinosynnema</taxon>
    </lineage>
</organism>
<dbReference type="InterPro" id="IPR033764">
    <property type="entry name" value="Sdr_B"/>
</dbReference>
<feature type="domain" description="SD-repeat containing protein B" evidence="5">
    <location>
        <begin position="36"/>
        <end position="93"/>
    </location>
</feature>
<dbReference type="AlphaFoldDB" id="A0AA45R1K0"/>
<evidence type="ECO:0000259" key="5">
    <source>
        <dbReference type="Pfam" id="PF17210"/>
    </source>
</evidence>
<evidence type="ECO:0000313" key="7">
    <source>
        <dbReference type="Proteomes" id="UP000677152"/>
    </source>
</evidence>
<sequence length="266" mass="27413">MGKKALITTTALTALAAAALGAAPATAEPVGTGTITGTLWDDLNANGLRDAGEPGIEDAYVGLLGRDSSYVTTAADGSYSITAPAGVAVQVHAVDRMGWGQLWGPQAEDGSVFGHCTGEAEAVVLEPGQVLSGYDGGFVPSDEDYRSIPLTLSPAKDVYAVGDVVEVLGGIDHDSKGCHQLFAELVLPEGVTKLDRLGDLLPLNLDDGPRRVTGWTFERQAPGATGTIGARFTVDRPLTAAEITVKNGLRDDNPANDSASVQLNAS</sequence>
<evidence type="ECO:0000313" key="6">
    <source>
        <dbReference type="EMBL" id="QUF01787.1"/>
    </source>
</evidence>
<evidence type="ECO:0000256" key="1">
    <source>
        <dbReference type="ARBA" id="ARBA00004613"/>
    </source>
</evidence>
<reference evidence="6" key="1">
    <citation type="submission" date="2021-04" db="EMBL/GenBank/DDBJ databases">
        <title>Genomic sequence of Actinosynnema pretiosum subsp. pretiosum ATCC 31280 (C-14919).</title>
        <authorList>
            <person name="Bai L."/>
            <person name="Wang X."/>
            <person name="Xiao Y."/>
        </authorList>
    </citation>
    <scope>NUCLEOTIDE SEQUENCE</scope>
    <source>
        <strain evidence="6">ATCC 31280</strain>
    </source>
</reference>
<keyword evidence="2" id="KW-0964">Secreted</keyword>
<proteinExistence type="predicted"/>
<feature type="signal peptide" evidence="4">
    <location>
        <begin position="1"/>
        <end position="27"/>
    </location>
</feature>
<evidence type="ECO:0000256" key="3">
    <source>
        <dbReference type="ARBA" id="ARBA00022729"/>
    </source>
</evidence>
<dbReference type="InterPro" id="IPR013783">
    <property type="entry name" value="Ig-like_fold"/>
</dbReference>
<dbReference type="GO" id="GO:0005975">
    <property type="term" value="P:carbohydrate metabolic process"/>
    <property type="evidence" value="ECO:0007669"/>
    <property type="project" value="UniProtKB-ARBA"/>
</dbReference>
<comment type="subcellular location">
    <subcellularLocation>
        <location evidence="1">Secreted</location>
    </subcellularLocation>
</comment>